<name>A0A132NWT4_GIAIN</name>
<dbReference type="InterPro" id="IPR000626">
    <property type="entry name" value="Ubiquitin-like_dom"/>
</dbReference>
<dbReference type="Gene3D" id="3.10.20.90">
    <property type="entry name" value="Phosphatidylinositol 3-kinase Catalytic Subunit, Chain A, domain 1"/>
    <property type="match status" value="1"/>
</dbReference>
<dbReference type="PROSITE" id="PS50053">
    <property type="entry name" value="UBIQUITIN_2"/>
    <property type="match status" value="1"/>
</dbReference>
<evidence type="ECO:0000313" key="3">
    <source>
        <dbReference type="Proteomes" id="UP000070089"/>
    </source>
</evidence>
<comment type="caution">
    <text evidence="2">The sequence shown here is derived from an EMBL/GenBank/DDBJ whole genome shotgun (WGS) entry which is preliminary data.</text>
</comment>
<evidence type="ECO:0000313" key="2">
    <source>
        <dbReference type="EMBL" id="KWX14162.1"/>
    </source>
</evidence>
<dbReference type="SUPFAM" id="SSF54236">
    <property type="entry name" value="Ubiquitin-like"/>
    <property type="match status" value="1"/>
</dbReference>
<dbReference type="PANTHER" id="PTHR10666">
    <property type="entry name" value="UBIQUITIN"/>
    <property type="match status" value="1"/>
</dbReference>
<dbReference type="SMART" id="SM00213">
    <property type="entry name" value="UBQ"/>
    <property type="match status" value="1"/>
</dbReference>
<accession>A0A132NWT4</accession>
<protein>
    <submittedName>
        <fullName evidence="2">Ubiquitin</fullName>
    </submittedName>
</protein>
<dbReference type="InterPro" id="IPR029071">
    <property type="entry name" value="Ubiquitin-like_domsf"/>
</dbReference>
<dbReference type="EMBL" id="JXTI01000042">
    <property type="protein sequence ID" value="KWX14162.1"/>
    <property type="molecule type" value="Genomic_DNA"/>
</dbReference>
<dbReference type="Pfam" id="PF00240">
    <property type="entry name" value="ubiquitin"/>
    <property type="match status" value="1"/>
</dbReference>
<dbReference type="AlphaFoldDB" id="A0A132NWT4"/>
<sequence>MMLLKVQLTTGYILTLDVAPTETILDIKNKVYDQEGIHPAQQKMLYLAQQLQNTTTVEEANLKAGITIQLVVNLRGG</sequence>
<proteinExistence type="predicted"/>
<reference evidence="2 3" key="1">
    <citation type="journal article" date="2015" name="Mol. Biochem. Parasitol.">
        <title>Identification of polymorphic genes for use in assemblage B genotyping assays through comparative genomics of multiple assemblage B Giardia duodenalis isolates.</title>
        <authorList>
            <person name="Wielinga C."/>
            <person name="Thompson R.C."/>
            <person name="Monis P."/>
            <person name="Ryan U."/>
        </authorList>
    </citation>
    <scope>NUCLEOTIDE SEQUENCE [LARGE SCALE GENOMIC DNA]</scope>
    <source>
        <strain evidence="2 3">BAH15c1</strain>
    </source>
</reference>
<dbReference type="VEuPathDB" id="GiardiaDB:QR46_1859"/>
<dbReference type="PRINTS" id="PR00348">
    <property type="entry name" value="UBIQUITIN"/>
</dbReference>
<dbReference type="Proteomes" id="UP000070089">
    <property type="component" value="Unassembled WGS sequence"/>
</dbReference>
<gene>
    <name evidence="2" type="ORF">QR46_1859</name>
</gene>
<dbReference type="FunFam" id="3.10.20.90:FF:000493">
    <property type="entry name" value="Ubiquitin"/>
    <property type="match status" value="1"/>
</dbReference>
<dbReference type="InterPro" id="IPR050158">
    <property type="entry name" value="Ubiquitin_ubiquitin-like"/>
</dbReference>
<organism evidence="2 3">
    <name type="scientific">Giardia duodenalis assemblage B</name>
    <dbReference type="NCBI Taxonomy" id="1394984"/>
    <lineage>
        <taxon>Eukaryota</taxon>
        <taxon>Metamonada</taxon>
        <taxon>Diplomonadida</taxon>
        <taxon>Hexamitidae</taxon>
        <taxon>Giardiinae</taxon>
        <taxon>Giardia</taxon>
    </lineage>
</organism>
<dbReference type="OrthoDB" id="419317at2759"/>
<evidence type="ECO:0000259" key="1">
    <source>
        <dbReference type="PROSITE" id="PS50053"/>
    </source>
</evidence>
<dbReference type="InterPro" id="IPR019956">
    <property type="entry name" value="Ubiquitin_dom"/>
</dbReference>
<feature type="domain" description="Ubiquitin-like" evidence="1">
    <location>
        <begin position="2"/>
        <end position="77"/>
    </location>
</feature>